<dbReference type="InterPro" id="IPR036291">
    <property type="entry name" value="NAD(P)-bd_dom_sf"/>
</dbReference>
<dbReference type="EMBL" id="BOML01000026">
    <property type="protein sequence ID" value="GIE01788.1"/>
    <property type="molecule type" value="Genomic_DNA"/>
</dbReference>
<accession>A0ABQ3YW19</accession>
<dbReference type="PANTHER" id="PTHR42901:SF1">
    <property type="entry name" value="ALCOHOL DEHYDROGENASE"/>
    <property type="match status" value="1"/>
</dbReference>
<dbReference type="PRINTS" id="PR00080">
    <property type="entry name" value="SDRFAMILY"/>
</dbReference>
<dbReference type="Pfam" id="PF00106">
    <property type="entry name" value="adh_short"/>
    <property type="match status" value="1"/>
</dbReference>
<dbReference type="InterPro" id="IPR002347">
    <property type="entry name" value="SDR_fam"/>
</dbReference>
<dbReference type="PRINTS" id="PR00081">
    <property type="entry name" value="GDHRDH"/>
</dbReference>
<evidence type="ECO:0000256" key="1">
    <source>
        <dbReference type="ARBA" id="ARBA00006484"/>
    </source>
</evidence>
<keyword evidence="2" id="KW-0560">Oxidoreductase</keyword>
<keyword evidence="5" id="KW-1185">Reference proteome</keyword>
<gene>
    <name evidence="4" type="ORF">Adu01nite_31380</name>
</gene>
<protein>
    <submittedName>
        <fullName evidence="4">Short-chain dehydrogenase</fullName>
    </submittedName>
</protein>
<evidence type="ECO:0000256" key="3">
    <source>
        <dbReference type="RuleBase" id="RU000363"/>
    </source>
</evidence>
<name>A0ABQ3YW19_9ACTN</name>
<evidence type="ECO:0000313" key="4">
    <source>
        <dbReference type="EMBL" id="GIE01788.1"/>
    </source>
</evidence>
<dbReference type="RefSeq" id="WP_203727560.1">
    <property type="nucleotide sequence ID" value="NZ_BAAATX010000005.1"/>
</dbReference>
<dbReference type="PIRSF" id="PIRSF000126">
    <property type="entry name" value="11-beta-HSD1"/>
    <property type="match status" value="1"/>
</dbReference>
<dbReference type="PANTHER" id="PTHR42901">
    <property type="entry name" value="ALCOHOL DEHYDROGENASE"/>
    <property type="match status" value="1"/>
</dbReference>
<sequence length="259" mass="27502">MQFTGQTTLITGASSGIGAAYAKEFAARGADLVLVARGEEPMQRLAEEIRSQYGRKVEVIAGDLGVPGAADWLAGRVAELGLDIDVLVNNAGFGLHGELVEADPARLTAMVQLNCVALVDLTRRFLPGMVARRRGAVINVASTAAYQPVPHLAVYAATKAFVLSFTEALHAEVKPAGVRVLAISPGATETQFFEVAGDKAAFGRRRDVRQVVASTMQALDRGRPSRIDGVLNAIVANSSRFAPRRMVLAMGNRTFGTIK</sequence>
<dbReference type="InterPro" id="IPR020904">
    <property type="entry name" value="Sc_DH/Rdtase_CS"/>
</dbReference>
<dbReference type="PROSITE" id="PS00061">
    <property type="entry name" value="ADH_SHORT"/>
    <property type="match status" value="1"/>
</dbReference>
<dbReference type="Proteomes" id="UP000637628">
    <property type="component" value="Unassembled WGS sequence"/>
</dbReference>
<organism evidence="4 5">
    <name type="scientific">Paractinoplanes durhamensis</name>
    <dbReference type="NCBI Taxonomy" id="113563"/>
    <lineage>
        <taxon>Bacteria</taxon>
        <taxon>Bacillati</taxon>
        <taxon>Actinomycetota</taxon>
        <taxon>Actinomycetes</taxon>
        <taxon>Micromonosporales</taxon>
        <taxon>Micromonosporaceae</taxon>
        <taxon>Paractinoplanes</taxon>
    </lineage>
</organism>
<comment type="caution">
    <text evidence="4">The sequence shown here is derived from an EMBL/GenBank/DDBJ whole genome shotgun (WGS) entry which is preliminary data.</text>
</comment>
<reference evidence="4 5" key="1">
    <citation type="submission" date="2021-01" db="EMBL/GenBank/DDBJ databases">
        <title>Whole genome shotgun sequence of Actinoplanes durhamensis NBRC 14914.</title>
        <authorList>
            <person name="Komaki H."/>
            <person name="Tamura T."/>
        </authorList>
    </citation>
    <scope>NUCLEOTIDE SEQUENCE [LARGE SCALE GENOMIC DNA]</scope>
    <source>
        <strain evidence="4 5">NBRC 14914</strain>
    </source>
</reference>
<proteinExistence type="inferred from homology"/>
<evidence type="ECO:0000256" key="2">
    <source>
        <dbReference type="ARBA" id="ARBA00023002"/>
    </source>
</evidence>
<evidence type="ECO:0000313" key="5">
    <source>
        <dbReference type="Proteomes" id="UP000637628"/>
    </source>
</evidence>
<dbReference type="SUPFAM" id="SSF51735">
    <property type="entry name" value="NAD(P)-binding Rossmann-fold domains"/>
    <property type="match status" value="1"/>
</dbReference>
<comment type="similarity">
    <text evidence="1 3">Belongs to the short-chain dehydrogenases/reductases (SDR) family.</text>
</comment>
<dbReference type="Gene3D" id="3.40.50.720">
    <property type="entry name" value="NAD(P)-binding Rossmann-like Domain"/>
    <property type="match status" value="1"/>
</dbReference>